<sequence>MPDIDGHPGEWAACHGVQVGAEFHRGSEVDLAVEFDGGVSGEAAAGQGAGCVDWRMFGVRWLLFLHDGPHRWGGRPGETVVSFGDDERSAGDGAADDGGALPEHVVDEGGGDHLGRPRSATMRWAERSVIWQAVAT</sequence>
<feature type="region of interest" description="Disordered" evidence="1">
    <location>
        <begin position="75"/>
        <end position="118"/>
    </location>
</feature>
<dbReference type="EMBL" id="LLZG01000030">
    <property type="protein sequence ID" value="KUL43766.1"/>
    <property type="molecule type" value="Genomic_DNA"/>
</dbReference>
<dbReference type="Proteomes" id="UP000053923">
    <property type="component" value="Unassembled WGS sequence"/>
</dbReference>
<keyword evidence="3" id="KW-1185">Reference proteome</keyword>
<dbReference type="AlphaFoldDB" id="A0A0X3VJX3"/>
<protein>
    <submittedName>
        <fullName evidence="2">Uncharacterized protein</fullName>
    </submittedName>
</protein>
<organism evidence="2 3">
    <name type="scientific">Streptomyces regalis</name>
    <dbReference type="NCBI Taxonomy" id="68262"/>
    <lineage>
        <taxon>Bacteria</taxon>
        <taxon>Bacillati</taxon>
        <taxon>Actinomycetota</taxon>
        <taxon>Actinomycetes</taxon>
        <taxon>Kitasatosporales</taxon>
        <taxon>Streptomycetaceae</taxon>
        <taxon>Streptomyces</taxon>
    </lineage>
</organism>
<evidence type="ECO:0000313" key="3">
    <source>
        <dbReference type="Proteomes" id="UP000053923"/>
    </source>
</evidence>
<comment type="caution">
    <text evidence="2">The sequence shown here is derived from an EMBL/GenBank/DDBJ whole genome shotgun (WGS) entry which is preliminary data.</text>
</comment>
<evidence type="ECO:0000313" key="2">
    <source>
        <dbReference type="EMBL" id="KUL43766.1"/>
    </source>
</evidence>
<dbReference type="RefSeq" id="WP_062699572.1">
    <property type="nucleotide sequence ID" value="NZ_LLZG01000030.1"/>
</dbReference>
<reference evidence="3" key="1">
    <citation type="submission" date="2015-10" db="EMBL/GenBank/DDBJ databases">
        <authorList>
            <person name="Ju K.-S."/>
            <person name="Doroghazi J.R."/>
            <person name="Metcalf W.W."/>
        </authorList>
    </citation>
    <scope>NUCLEOTIDE SEQUENCE [LARGE SCALE GENOMIC DNA]</scope>
    <source>
        <strain evidence="3">NRRL 3151</strain>
    </source>
</reference>
<proteinExistence type="predicted"/>
<feature type="compositionally biased region" description="Low complexity" evidence="1">
    <location>
        <begin position="91"/>
        <end position="100"/>
    </location>
</feature>
<accession>A0A0X3VJX3</accession>
<name>A0A0X3VJX3_9ACTN</name>
<feature type="compositionally biased region" description="Basic and acidic residues" evidence="1">
    <location>
        <begin position="104"/>
        <end position="115"/>
    </location>
</feature>
<gene>
    <name evidence="2" type="ORF">ADL12_06760</name>
</gene>
<evidence type="ECO:0000256" key="1">
    <source>
        <dbReference type="SAM" id="MobiDB-lite"/>
    </source>
</evidence>